<organism evidence="1 2">
    <name type="scientific">Actinotalea lenta</name>
    <dbReference type="NCBI Taxonomy" id="3064654"/>
    <lineage>
        <taxon>Bacteria</taxon>
        <taxon>Bacillati</taxon>
        <taxon>Actinomycetota</taxon>
        <taxon>Actinomycetes</taxon>
        <taxon>Micrococcales</taxon>
        <taxon>Cellulomonadaceae</taxon>
        <taxon>Actinotalea</taxon>
    </lineage>
</organism>
<keyword evidence="2" id="KW-1185">Reference proteome</keyword>
<accession>A0ABT9DCF1</accession>
<reference evidence="1 2" key="1">
    <citation type="submission" date="2023-07" db="EMBL/GenBank/DDBJ databases">
        <title>Description of novel actinomycetes strains, isolated from tidal flat sediment.</title>
        <authorList>
            <person name="Lu C."/>
        </authorList>
    </citation>
    <scope>NUCLEOTIDE SEQUENCE [LARGE SCALE GENOMIC DNA]</scope>
    <source>
        <strain evidence="1 2">SYSU T00b441</strain>
    </source>
</reference>
<protein>
    <submittedName>
        <fullName evidence="1">Uncharacterized protein</fullName>
    </submittedName>
</protein>
<comment type="caution">
    <text evidence="1">The sequence shown here is derived from an EMBL/GenBank/DDBJ whole genome shotgun (WGS) entry which is preliminary data.</text>
</comment>
<evidence type="ECO:0000313" key="2">
    <source>
        <dbReference type="Proteomes" id="UP001232536"/>
    </source>
</evidence>
<dbReference type="RefSeq" id="WP_304602267.1">
    <property type="nucleotide sequence ID" value="NZ_JAUQYO010000001.1"/>
</dbReference>
<evidence type="ECO:0000313" key="1">
    <source>
        <dbReference type="EMBL" id="MDO8108575.1"/>
    </source>
</evidence>
<proteinExistence type="predicted"/>
<name>A0ABT9DCF1_9CELL</name>
<dbReference type="EMBL" id="JAUQYP010000002">
    <property type="protein sequence ID" value="MDO8108575.1"/>
    <property type="molecule type" value="Genomic_DNA"/>
</dbReference>
<sequence>MSETRYGVPDRCSSCGAGRLTRLPMVLTDGTDVVFVSCQVCERKEWLAAIEGGWSSLPIETVIERTSRRS</sequence>
<dbReference type="Proteomes" id="UP001232536">
    <property type="component" value="Unassembled WGS sequence"/>
</dbReference>
<gene>
    <name evidence="1" type="ORF">Q6348_15360</name>
</gene>